<dbReference type="GeneID" id="5126475"/>
<dbReference type="Proteomes" id="UP000001997">
    <property type="component" value="Unassembled WGS sequence"/>
</dbReference>
<dbReference type="PANTHER" id="PTHR37331">
    <property type="entry name" value="YALI0F11671P"/>
    <property type="match status" value="1"/>
</dbReference>
<gene>
    <name evidence="1" type="ORF">PGUG_03054</name>
</gene>
<evidence type="ECO:0000313" key="2">
    <source>
        <dbReference type="Proteomes" id="UP000001997"/>
    </source>
</evidence>
<protein>
    <submittedName>
        <fullName evidence="1">Uncharacterized protein</fullName>
    </submittedName>
</protein>
<sequence length="172" mass="19466">MSLMLLSRFRSNLSRGSRQYSQYAANNQIYIHENLGSQLFNVSLSPSKSAIPMGYSKSSTLVTPQEFKSNGEFVELLHKTISEQVFDDFSFIMEAGVNANSFMPIYDFREVPRHGRTPEVDSILGYVQVGGDGKMIKPSYEANSMYRLCNGAGLLRLSDHLYEKVREACERK</sequence>
<dbReference type="PANTHER" id="PTHR37331:SF1">
    <property type="entry name" value="YALI0F11671P"/>
    <property type="match status" value="1"/>
</dbReference>
<dbReference type="InParanoid" id="A5DIF3"/>
<dbReference type="EMBL" id="CH408157">
    <property type="protein sequence ID" value="EDK38956.2"/>
    <property type="molecule type" value="Genomic_DNA"/>
</dbReference>
<dbReference type="VEuPathDB" id="FungiDB:PGUG_03054"/>
<organism evidence="1 2">
    <name type="scientific">Meyerozyma guilliermondii (strain ATCC 6260 / CBS 566 / DSM 6381 / JCM 1539 / NBRC 10279 / NRRL Y-324)</name>
    <name type="common">Yeast</name>
    <name type="synonym">Candida guilliermondii</name>
    <dbReference type="NCBI Taxonomy" id="294746"/>
    <lineage>
        <taxon>Eukaryota</taxon>
        <taxon>Fungi</taxon>
        <taxon>Dikarya</taxon>
        <taxon>Ascomycota</taxon>
        <taxon>Saccharomycotina</taxon>
        <taxon>Pichiomycetes</taxon>
        <taxon>Debaryomycetaceae</taxon>
        <taxon>Meyerozyma</taxon>
    </lineage>
</organism>
<dbReference type="OMA" id="MREIPRY"/>
<dbReference type="STRING" id="294746.A5DIF3"/>
<dbReference type="OrthoDB" id="5397701at2759"/>
<dbReference type="HOGENOM" id="CLU_132731_0_0_1"/>
<name>A5DIF3_PICGU</name>
<dbReference type="eggNOG" id="ENOG502S8MB">
    <property type="taxonomic scope" value="Eukaryota"/>
</dbReference>
<dbReference type="AlphaFoldDB" id="A5DIF3"/>
<dbReference type="RefSeq" id="XP_001485325.2">
    <property type="nucleotide sequence ID" value="XM_001485275.1"/>
</dbReference>
<keyword evidence="2" id="KW-1185">Reference proteome</keyword>
<reference evidence="1 2" key="1">
    <citation type="journal article" date="2009" name="Nature">
        <title>Evolution of pathogenicity and sexual reproduction in eight Candida genomes.</title>
        <authorList>
            <person name="Butler G."/>
            <person name="Rasmussen M.D."/>
            <person name="Lin M.F."/>
            <person name="Santos M.A."/>
            <person name="Sakthikumar S."/>
            <person name="Munro C.A."/>
            <person name="Rheinbay E."/>
            <person name="Grabherr M."/>
            <person name="Forche A."/>
            <person name="Reedy J.L."/>
            <person name="Agrafioti I."/>
            <person name="Arnaud M.B."/>
            <person name="Bates S."/>
            <person name="Brown A.J."/>
            <person name="Brunke S."/>
            <person name="Costanzo M.C."/>
            <person name="Fitzpatrick D.A."/>
            <person name="de Groot P.W."/>
            <person name="Harris D."/>
            <person name="Hoyer L.L."/>
            <person name="Hube B."/>
            <person name="Klis F.M."/>
            <person name="Kodira C."/>
            <person name="Lennard N."/>
            <person name="Logue M.E."/>
            <person name="Martin R."/>
            <person name="Neiman A.M."/>
            <person name="Nikolaou E."/>
            <person name="Quail M.A."/>
            <person name="Quinn J."/>
            <person name="Santos M.C."/>
            <person name="Schmitzberger F.F."/>
            <person name="Sherlock G."/>
            <person name="Shah P."/>
            <person name="Silverstein K.A."/>
            <person name="Skrzypek M.S."/>
            <person name="Soll D."/>
            <person name="Staggs R."/>
            <person name="Stansfield I."/>
            <person name="Stumpf M.P."/>
            <person name="Sudbery P.E."/>
            <person name="Srikantha T."/>
            <person name="Zeng Q."/>
            <person name="Berman J."/>
            <person name="Berriman M."/>
            <person name="Heitman J."/>
            <person name="Gow N.A."/>
            <person name="Lorenz M.C."/>
            <person name="Birren B.W."/>
            <person name="Kellis M."/>
            <person name="Cuomo C.A."/>
        </authorList>
    </citation>
    <scope>NUCLEOTIDE SEQUENCE [LARGE SCALE GENOMIC DNA]</scope>
    <source>
        <strain evidence="2">ATCC 6260 / CBS 566 / DSM 6381 / JCM 1539 / NBRC 10279 / NRRL Y-324</strain>
    </source>
</reference>
<dbReference type="KEGG" id="pgu:PGUG_03054"/>
<proteinExistence type="predicted"/>
<accession>A5DIF3</accession>
<evidence type="ECO:0000313" key="1">
    <source>
        <dbReference type="EMBL" id="EDK38956.2"/>
    </source>
</evidence>